<comment type="caution">
    <text evidence="7">The sequence shown here is derived from an EMBL/GenBank/DDBJ whole genome shotgun (WGS) entry which is preliminary data.</text>
</comment>
<feature type="transmembrane region" description="Helical" evidence="6">
    <location>
        <begin position="434"/>
        <end position="455"/>
    </location>
</feature>
<feature type="transmembrane region" description="Helical" evidence="6">
    <location>
        <begin position="264"/>
        <end position="290"/>
    </location>
</feature>
<dbReference type="InterPro" id="IPR002293">
    <property type="entry name" value="AA/rel_permease1"/>
</dbReference>
<dbReference type="Gene3D" id="1.20.1740.10">
    <property type="entry name" value="Amino acid/polyamine transporter I"/>
    <property type="match status" value="1"/>
</dbReference>
<evidence type="ECO:0000256" key="6">
    <source>
        <dbReference type="SAM" id="Phobius"/>
    </source>
</evidence>
<dbReference type="Pfam" id="PF13520">
    <property type="entry name" value="AA_permease_2"/>
    <property type="match status" value="1"/>
</dbReference>
<gene>
    <name evidence="7" type="ORF">EVJ58_g3178</name>
</gene>
<feature type="transmembrane region" description="Helical" evidence="6">
    <location>
        <begin position="180"/>
        <end position="201"/>
    </location>
</feature>
<protein>
    <recommendedName>
        <fullName evidence="9">Amino acid transporter</fullName>
    </recommendedName>
</protein>
<dbReference type="PANTHER" id="PTHR45649:SF6">
    <property type="entry name" value="GABA-SPECIFIC PERMEASE"/>
    <property type="match status" value="1"/>
</dbReference>
<accession>A0A4Y9YPJ4</accession>
<dbReference type="PIRSF" id="PIRSF006060">
    <property type="entry name" value="AA_transporter"/>
    <property type="match status" value="1"/>
</dbReference>
<evidence type="ECO:0008006" key="9">
    <source>
        <dbReference type="Google" id="ProtNLM"/>
    </source>
</evidence>
<dbReference type="Proteomes" id="UP000298390">
    <property type="component" value="Unassembled WGS sequence"/>
</dbReference>
<evidence type="ECO:0000313" key="7">
    <source>
        <dbReference type="EMBL" id="TFY63577.1"/>
    </source>
</evidence>
<feature type="transmembrane region" description="Helical" evidence="6">
    <location>
        <begin position="148"/>
        <end position="168"/>
    </location>
</feature>
<name>A0A4Y9YPJ4_9APHY</name>
<dbReference type="GO" id="GO:0022857">
    <property type="term" value="F:transmembrane transporter activity"/>
    <property type="evidence" value="ECO:0007669"/>
    <property type="project" value="InterPro"/>
</dbReference>
<evidence type="ECO:0000313" key="8">
    <source>
        <dbReference type="Proteomes" id="UP000298390"/>
    </source>
</evidence>
<evidence type="ECO:0000256" key="4">
    <source>
        <dbReference type="ARBA" id="ARBA00022989"/>
    </source>
</evidence>
<feature type="transmembrane region" description="Helical" evidence="6">
    <location>
        <begin position="105"/>
        <end position="128"/>
    </location>
</feature>
<feature type="transmembrane region" description="Helical" evidence="6">
    <location>
        <begin position="373"/>
        <end position="406"/>
    </location>
</feature>
<feature type="transmembrane region" description="Helical" evidence="6">
    <location>
        <begin position="29"/>
        <end position="55"/>
    </location>
</feature>
<dbReference type="PANTHER" id="PTHR45649">
    <property type="entry name" value="AMINO-ACID PERMEASE BAT1"/>
    <property type="match status" value="1"/>
</dbReference>
<feature type="transmembrane region" description="Helical" evidence="6">
    <location>
        <begin position="310"/>
        <end position="329"/>
    </location>
</feature>
<keyword evidence="5 6" id="KW-0472">Membrane</keyword>
<keyword evidence="3 6" id="KW-0812">Transmembrane</keyword>
<dbReference type="EMBL" id="SEKV01000126">
    <property type="protein sequence ID" value="TFY63577.1"/>
    <property type="molecule type" value="Genomic_DNA"/>
</dbReference>
<proteinExistence type="predicted"/>
<evidence type="ECO:0000256" key="3">
    <source>
        <dbReference type="ARBA" id="ARBA00022692"/>
    </source>
</evidence>
<evidence type="ECO:0000256" key="5">
    <source>
        <dbReference type="ARBA" id="ARBA00023136"/>
    </source>
</evidence>
<evidence type="ECO:0000256" key="2">
    <source>
        <dbReference type="ARBA" id="ARBA00022448"/>
    </source>
</evidence>
<keyword evidence="4 6" id="KW-1133">Transmembrane helix</keyword>
<sequence length="534" mass="56752">MSDELPNATDDARLAELGYKTQFKRGFTLIDATAFSFSIMAVISGVSSTMGLTIASGGHVGLIWGWLIPVPFVICVAAVMAELASSMPTSAGPYYYAAKLAPKRYAPLASWVVGGANLTGHVTLLTYIDFALAQMITTAIAAGTDGRVALGHGPTFGLFLAMLVLHGCICSATTRALARLSLVSAIFTVGATVAAIIILPVCTGENRVSTRVAFTSYENSTGWSNSGWAFLLAFTGPMWQLAVSDSAARISEETARAAKVAPMAMLMSVACAGCLGWIFNIATSFAVASVPDLLSSPFPLPMGQLYLDIMGKRGMLAIWCVTIVIQSAWKFMRGAAQGVTASRVVFAFARDNALPGAHQWKKINHYTRTPVNAVWLAVSLAAFFGLLGFSSIAMTSAACATVIGLYTSYAIPILLRITTGRNKFVPGPFSLGRWSTPMGTIAIAWIAFVILLLCFPRTQSPHTSNMNYAVVLTMGISILAYGVWAFSARNWFTGPLQNIDDNDSNNTTVTAFYNASDKEASGEMSENAKSTQGL</sequence>
<feature type="transmembrane region" description="Helical" evidence="6">
    <location>
        <begin position="467"/>
        <end position="486"/>
    </location>
</feature>
<dbReference type="STRING" id="34475.A0A4Y9YPJ4"/>
<organism evidence="7 8">
    <name type="scientific">Rhodofomes roseus</name>
    <dbReference type="NCBI Taxonomy" id="34475"/>
    <lineage>
        <taxon>Eukaryota</taxon>
        <taxon>Fungi</taxon>
        <taxon>Dikarya</taxon>
        <taxon>Basidiomycota</taxon>
        <taxon>Agaricomycotina</taxon>
        <taxon>Agaricomycetes</taxon>
        <taxon>Polyporales</taxon>
        <taxon>Rhodofomes</taxon>
    </lineage>
</organism>
<dbReference type="AlphaFoldDB" id="A0A4Y9YPJ4"/>
<reference evidence="7 8" key="1">
    <citation type="submission" date="2019-01" db="EMBL/GenBank/DDBJ databases">
        <title>Genome sequencing of the rare red list fungi Fomitopsis rosea.</title>
        <authorList>
            <person name="Buettner E."/>
            <person name="Kellner H."/>
        </authorList>
    </citation>
    <scope>NUCLEOTIDE SEQUENCE [LARGE SCALE GENOMIC DNA]</scope>
    <source>
        <strain evidence="7 8">DSM 105464</strain>
    </source>
</reference>
<keyword evidence="2" id="KW-0813">Transport</keyword>
<feature type="transmembrane region" description="Helical" evidence="6">
    <location>
        <begin position="61"/>
        <end position="84"/>
    </location>
</feature>
<comment type="subcellular location">
    <subcellularLocation>
        <location evidence="1">Membrane</location>
        <topology evidence="1">Multi-pass membrane protein</topology>
    </subcellularLocation>
</comment>
<dbReference type="GO" id="GO:0016020">
    <property type="term" value="C:membrane"/>
    <property type="evidence" value="ECO:0007669"/>
    <property type="project" value="UniProtKB-SubCell"/>
</dbReference>
<evidence type="ECO:0000256" key="1">
    <source>
        <dbReference type="ARBA" id="ARBA00004141"/>
    </source>
</evidence>